<reference evidence="1" key="1">
    <citation type="journal article" date="2015" name="Front. Microbiol.">
        <title>Combining genomic sequencing methods to explore viral diversity and reveal potential virus-host interactions.</title>
        <authorList>
            <person name="Chow C.E."/>
            <person name="Winget D.M."/>
            <person name="White R.A.III."/>
            <person name="Hallam S.J."/>
            <person name="Suttle C.A."/>
        </authorList>
    </citation>
    <scope>NUCLEOTIDE SEQUENCE</scope>
    <source>
        <strain evidence="1">H4084948</strain>
    </source>
</reference>
<sequence length="64" mass="7570">MLIVDDKFKNSTVTINKRMLSKELREIYDKKFRRNILLSEATQDEMSLLRDLGNSYISEKKSSK</sequence>
<name>A0A0F7L7I3_9VIRU</name>
<organism evidence="1">
    <name type="scientific">uncultured marine virus</name>
    <dbReference type="NCBI Taxonomy" id="186617"/>
    <lineage>
        <taxon>Viruses</taxon>
        <taxon>environmental samples</taxon>
    </lineage>
</organism>
<protein>
    <submittedName>
        <fullName evidence="1">Uncharacterized protein</fullName>
    </submittedName>
</protein>
<reference evidence="1" key="2">
    <citation type="submission" date="2015-03" db="EMBL/GenBank/DDBJ databases">
        <authorList>
            <person name="Chow C.-E.T."/>
            <person name="Winget D.M."/>
            <person name="White R.A.III."/>
            <person name="Hallam S.J."/>
            <person name="Suttle C.A."/>
        </authorList>
    </citation>
    <scope>NUCLEOTIDE SEQUENCE</scope>
    <source>
        <strain evidence="1">H4084948</strain>
    </source>
</reference>
<proteinExistence type="predicted"/>
<accession>A0A0F7L7I3</accession>
<dbReference type="EMBL" id="KR029595">
    <property type="protein sequence ID" value="AKH47528.1"/>
    <property type="molecule type" value="Genomic_DNA"/>
</dbReference>
<evidence type="ECO:0000313" key="1">
    <source>
        <dbReference type="EMBL" id="AKH47528.1"/>
    </source>
</evidence>